<name>A0A067MS39_BOTB1</name>
<protein>
    <submittedName>
        <fullName evidence="2">Uncharacterized protein</fullName>
    </submittedName>
</protein>
<dbReference type="InParanoid" id="A0A067MS39"/>
<dbReference type="EMBL" id="KL198038">
    <property type="protein sequence ID" value="KDQ14366.1"/>
    <property type="molecule type" value="Genomic_DNA"/>
</dbReference>
<feature type="region of interest" description="Disordered" evidence="1">
    <location>
        <begin position="1"/>
        <end position="23"/>
    </location>
</feature>
<evidence type="ECO:0000313" key="2">
    <source>
        <dbReference type="EMBL" id="KDQ14366.1"/>
    </source>
</evidence>
<dbReference type="PANTHER" id="PTHR38167">
    <property type="entry name" value="C2H2-TYPE DOMAIN-CONTAINING PROTEIN"/>
    <property type="match status" value="1"/>
</dbReference>
<proteinExistence type="predicted"/>
<evidence type="ECO:0000313" key="3">
    <source>
        <dbReference type="Proteomes" id="UP000027195"/>
    </source>
</evidence>
<dbReference type="PANTHER" id="PTHR38167:SF1">
    <property type="entry name" value="C2H2-TYPE DOMAIN-CONTAINING PROTEIN"/>
    <property type="match status" value="1"/>
</dbReference>
<organism evidence="2 3">
    <name type="scientific">Botryobasidium botryosum (strain FD-172 SS1)</name>
    <dbReference type="NCBI Taxonomy" id="930990"/>
    <lineage>
        <taxon>Eukaryota</taxon>
        <taxon>Fungi</taxon>
        <taxon>Dikarya</taxon>
        <taxon>Basidiomycota</taxon>
        <taxon>Agaricomycotina</taxon>
        <taxon>Agaricomycetes</taxon>
        <taxon>Cantharellales</taxon>
        <taxon>Botryobasidiaceae</taxon>
        <taxon>Botryobasidium</taxon>
    </lineage>
</organism>
<reference evidence="3" key="1">
    <citation type="journal article" date="2014" name="Proc. Natl. Acad. Sci. U.S.A.">
        <title>Extensive sampling of basidiomycete genomes demonstrates inadequacy of the white-rot/brown-rot paradigm for wood decay fungi.</title>
        <authorList>
            <person name="Riley R."/>
            <person name="Salamov A.A."/>
            <person name="Brown D.W."/>
            <person name="Nagy L.G."/>
            <person name="Floudas D."/>
            <person name="Held B.W."/>
            <person name="Levasseur A."/>
            <person name="Lombard V."/>
            <person name="Morin E."/>
            <person name="Otillar R."/>
            <person name="Lindquist E.A."/>
            <person name="Sun H."/>
            <person name="LaButti K.M."/>
            <person name="Schmutz J."/>
            <person name="Jabbour D."/>
            <person name="Luo H."/>
            <person name="Baker S.E."/>
            <person name="Pisabarro A.G."/>
            <person name="Walton J.D."/>
            <person name="Blanchette R.A."/>
            <person name="Henrissat B."/>
            <person name="Martin F."/>
            <person name="Cullen D."/>
            <person name="Hibbett D.S."/>
            <person name="Grigoriev I.V."/>
        </authorList>
    </citation>
    <scope>NUCLEOTIDE SEQUENCE [LARGE SCALE GENOMIC DNA]</scope>
    <source>
        <strain evidence="3">FD-172 SS1</strain>
    </source>
</reference>
<dbReference type="STRING" id="930990.A0A067MS39"/>
<sequence>MPESIDLAADADSTPNSRRGSEPLTDAALAQLNIAIDTVSEARLREILTGVVDRVPAVARAVFSELVRTVADDSDQESDQEGVREYAPRWEVCVNCDEEYDASKERDEGECVYHAAQIEYDPRDFEEWHFYEPVDTPDNRSRYPGKFSWPCCGGDGTVEWCEEGVHEPGGMSKKQPRH</sequence>
<gene>
    <name evidence="2" type="ORF">BOTBODRAFT_55512</name>
</gene>
<evidence type="ECO:0000256" key="1">
    <source>
        <dbReference type="SAM" id="MobiDB-lite"/>
    </source>
</evidence>
<keyword evidence="3" id="KW-1185">Reference proteome</keyword>
<dbReference type="Proteomes" id="UP000027195">
    <property type="component" value="Unassembled WGS sequence"/>
</dbReference>
<dbReference type="HOGENOM" id="CLU_093552_2_0_1"/>
<dbReference type="AlphaFoldDB" id="A0A067MS39"/>
<dbReference type="OrthoDB" id="5422613at2759"/>
<accession>A0A067MS39</accession>